<dbReference type="InterPro" id="IPR015318">
    <property type="entry name" value="Znf_GAGA-bd_fac"/>
</dbReference>
<feature type="domain" description="C2H2-type" evidence="6">
    <location>
        <begin position="222"/>
        <end position="250"/>
    </location>
</feature>
<dbReference type="PANTHER" id="PTHR23110">
    <property type="entry name" value="BTB DOMAIN TRANSCRIPTION FACTOR"/>
    <property type="match status" value="1"/>
</dbReference>
<dbReference type="Proteomes" id="UP001430953">
    <property type="component" value="Unassembled WGS sequence"/>
</dbReference>
<evidence type="ECO:0008006" key="9">
    <source>
        <dbReference type="Google" id="ProtNLM"/>
    </source>
</evidence>
<dbReference type="InterPro" id="IPR000210">
    <property type="entry name" value="BTB/POZ_dom"/>
</dbReference>
<reference evidence="7 8" key="1">
    <citation type="submission" date="2023-03" db="EMBL/GenBank/DDBJ databases">
        <title>High recombination rates correlate with genetic variation in Cardiocondyla obscurior ants.</title>
        <authorList>
            <person name="Errbii M."/>
        </authorList>
    </citation>
    <scope>NUCLEOTIDE SEQUENCE [LARGE SCALE GENOMIC DNA]</scope>
    <source>
        <strain evidence="7">Alpha-2009</strain>
        <tissue evidence="7">Whole body</tissue>
    </source>
</reference>
<gene>
    <name evidence="7" type="ORF">PUN28_000231</name>
</gene>
<keyword evidence="8" id="KW-1185">Reference proteome</keyword>
<dbReference type="InterPro" id="IPR011333">
    <property type="entry name" value="SKP1/BTB/POZ_sf"/>
</dbReference>
<keyword evidence="3" id="KW-0862">Zinc</keyword>
<dbReference type="EMBL" id="JADYXP020000001">
    <property type="protein sequence ID" value="KAL0132302.1"/>
    <property type="molecule type" value="Genomic_DNA"/>
</dbReference>
<evidence type="ECO:0000313" key="7">
    <source>
        <dbReference type="EMBL" id="KAL0132302.1"/>
    </source>
</evidence>
<dbReference type="CDD" id="cd18315">
    <property type="entry name" value="BTB_POZ_BAB-like"/>
    <property type="match status" value="1"/>
</dbReference>
<dbReference type="SUPFAM" id="SSF54695">
    <property type="entry name" value="POZ domain"/>
    <property type="match status" value="1"/>
</dbReference>
<keyword evidence="3" id="KW-0479">Metal-binding</keyword>
<dbReference type="GO" id="GO:0005634">
    <property type="term" value="C:nucleus"/>
    <property type="evidence" value="ECO:0007669"/>
    <property type="project" value="UniProtKB-SubCell"/>
</dbReference>
<name>A0AAW2GYG8_9HYME</name>
<feature type="compositionally biased region" description="Polar residues" evidence="4">
    <location>
        <begin position="168"/>
        <end position="178"/>
    </location>
</feature>
<accession>A0AAW2GYG8</accession>
<feature type="compositionally biased region" description="Basic and acidic residues" evidence="4">
    <location>
        <begin position="179"/>
        <end position="188"/>
    </location>
</feature>
<dbReference type="PROSITE" id="PS00028">
    <property type="entry name" value="ZINC_FINGER_C2H2_1"/>
    <property type="match status" value="1"/>
</dbReference>
<dbReference type="GO" id="GO:0008270">
    <property type="term" value="F:zinc ion binding"/>
    <property type="evidence" value="ECO:0007669"/>
    <property type="project" value="UniProtKB-KW"/>
</dbReference>
<proteinExistence type="predicted"/>
<feature type="region of interest" description="Disordered" evidence="4">
    <location>
        <begin position="155"/>
        <end position="220"/>
    </location>
</feature>
<dbReference type="GO" id="GO:0048513">
    <property type="term" value="P:animal organ development"/>
    <property type="evidence" value="ECO:0007669"/>
    <property type="project" value="UniProtKB-ARBA"/>
</dbReference>
<dbReference type="Gene3D" id="3.30.710.10">
    <property type="entry name" value="Potassium Channel Kv1.1, Chain A"/>
    <property type="match status" value="1"/>
</dbReference>
<dbReference type="InterPro" id="IPR051095">
    <property type="entry name" value="Dros_DevTransReg"/>
</dbReference>
<dbReference type="PROSITE" id="PS50157">
    <property type="entry name" value="ZINC_FINGER_C2H2_2"/>
    <property type="match status" value="1"/>
</dbReference>
<keyword evidence="2" id="KW-0539">Nucleus</keyword>
<dbReference type="GO" id="GO:0048468">
    <property type="term" value="P:cell development"/>
    <property type="evidence" value="ECO:0007669"/>
    <property type="project" value="UniProtKB-ARBA"/>
</dbReference>
<evidence type="ECO:0000259" key="6">
    <source>
        <dbReference type="PROSITE" id="PS50157"/>
    </source>
</evidence>
<dbReference type="FunFam" id="3.30.710.10:FF:000096">
    <property type="entry name" value="Trithorax-like, isoform C"/>
    <property type="match status" value="1"/>
</dbReference>
<dbReference type="Pfam" id="PF09237">
    <property type="entry name" value="GAGA"/>
    <property type="match status" value="1"/>
</dbReference>
<protein>
    <recommendedName>
        <fullName evidence="9">Transcription factor GAGA</fullName>
    </recommendedName>
</protein>
<keyword evidence="3" id="KW-0863">Zinc-finger</keyword>
<evidence type="ECO:0000256" key="4">
    <source>
        <dbReference type="SAM" id="MobiDB-lite"/>
    </source>
</evidence>
<dbReference type="AlphaFoldDB" id="A0AAW2GYG8"/>
<feature type="compositionally biased region" description="Acidic residues" evidence="4">
    <location>
        <begin position="196"/>
        <end position="208"/>
    </location>
</feature>
<dbReference type="PROSITE" id="PS50097">
    <property type="entry name" value="BTB"/>
    <property type="match status" value="1"/>
</dbReference>
<dbReference type="Gene3D" id="3.30.160.60">
    <property type="entry name" value="Classic Zinc Finger"/>
    <property type="match status" value="1"/>
</dbReference>
<dbReference type="GO" id="GO:0003006">
    <property type="term" value="P:developmental process involved in reproduction"/>
    <property type="evidence" value="ECO:0007669"/>
    <property type="project" value="UniProtKB-ARBA"/>
</dbReference>
<evidence type="ECO:0000259" key="5">
    <source>
        <dbReference type="PROSITE" id="PS50097"/>
    </source>
</evidence>
<sequence>MGSSSQLYSLSWGEFSSSLASAVQLLRGHGDLVDVTLAAGGRSFPAHKIVLCAASPFLLDLLKSTPCQHPVVMLAGIAADDLESLLEFVYRGEVSVEPAQLPSLLQAAHCLSIHGLTPPTILTESGEEVPASAIPTASNDGLSRAAAVNSYYPLKRRKKRRKSSTSSGKWQCTSNTTDSESRPLDDNNRTLPYESKDDDTMDQGDDTGDGLSKGRSLSDQPVSCPLCGAILRQSRNLRRHLELLHFGLGNGGKPGIHSRHRRVAAAAAAVAAADRANDFGLSTLACVRPTARLDSHLTPRSSEGSDFPLVTPLSIASSVSSASSVSLPGNLMGTGSTLLSSGDQNGHPLAGSTPATCSSSMVPPTNGIYSSDSGPSMLSCLLPSLPTLPSFSASHDVFRHGEMLRAGIAYHDSSRQHVRHMQRTDVT</sequence>
<dbReference type="PANTHER" id="PTHR23110:SF10">
    <property type="entry name" value="TRANSCRIPTION FACTOR GAGA"/>
    <property type="match status" value="1"/>
</dbReference>
<feature type="domain" description="BTB" evidence="5">
    <location>
        <begin position="33"/>
        <end position="98"/>
    </location>
</feature>
<evidence type="ECO:0000256" key="3">
    <source>
        <dbReference type="PROSITE-ProRule" id="PRU00042"/>
    </source>
</evidence>
<dbReference type="InterPro" id="IPR013087">
    <property type="entry name" value="Znf_C2H2_type"/>
</dbReference>
<comment type="subcellular location">
    <subcellularLocation>
        <location evidence="1">Nucleus</location>
    </subcellularLocation>
</comment>
<organism evidence="7 8">
    <name type="scientific">Cardiocondyla obscurior</name>
    <dbReference type="NCBI Taxonomy" id="286306"/>
    <lineage>
        <taxon>Eukaryota</taxon>
        <taxon>Metazoa</taxon>
        <taxon>Ecdysozoa</taxon>
        <taxon>Arthropoda</taxon>
        <taxon>Hexapoda</taxon>
        <taxon>Insecta</taxon>
        <taxon>Pterygota</taxon>
        <taxon>Neoptera</taxon>
        <taxon>Endopterygota</taxon>
        <taxon>Hymenoptera</taxon>
        <taxon>Apocrita</taxon>
        <taxon>Aculeata</taxon>
        <taxon>Formicoidea</taxon>
        <taxon>Formicidae</taxon>
        <taxon>Myrmicinae</taxon>
        <taxon>Cardiocondyla</taxon>
    </lineage>
</organism>
<dbReference type="SMART" id="SM00225">
    <property type="entry name" value="BTB"/>
    <property type="match status" value="1"/>
</dbReference>
<evidence type="ECO:0000256" key="1">
    <source>
        <dbReference type="ARBA" id="ARBA00004123"/>
    </source>
</evidence>
<comment type="caution">
    <text evidence="7">The sequence shown here is derived from an EMBL/GenBank/DDBJ whole genome shotgun (WGS) entry which is preliminary data.</text>
</comment>
<evidence type="ECO:0000256" key="2">
    <source>
        <dbReference type="ARBA" id="ARBA00023242"/>
    </source>
</evidence>
<dbReference type="GO" id="GO:0006357">
    <property type="term" value="P:regulation of transcription by RNA polymerase II"/>
    <property type="evidence" value="ECO:0007669"/>
    <property type="project" value="TreeGrafter"/>
</dbReference>
<evidence type="ECO:0000313" key="8">
    <source>
        <dbReference type="Proteomes" id="UP001430953"/>
    </source>
</evidence>
<dbReference type="Pfam" id="PF00651">
    <property type="entry name" value="BTB"/>
    <property type="match status" value="1"/>
</dbReference>